<feature type="domain" description="Dynamin N-terminal" evidence="2">
    <location>
        <begin position="102"/>
        <end position="248"/>
    </location>
</feature>
<feature type="region of interest" description="Disordered" evidence="1">
    <location>
        <begin position="564"/>
        <end position="614"/>
    </location>
</feature>
<reference evidence="3" key="2">
    <citation type="journal article" date="2020" name="Microorganisms">
        <title>Osmotic Adaptation and Compatible Solute Biosynthesis of Phototrophic Bacteria as Revealed from Genome Analyses.</title>
        <authorList>
            <person name="Imhoff J.F."/>
            <person name="Rahn T."/>
            <person name="Kunzel S."/>
            <person name="Keller A."/>
            <person name="Neulinger S.C."/>
        </authorList>
    </citation>
    <scope>NUCLEOTIDE SEQUENCE</scope>
    <source>
        <strain evidence="3">DSM 11080</strain>
    </source>
</reference>
<dbReference type="PANTHER" id="PTHR43681:SF1">
    <property type="entry name" value="SARCALUMENIN"/>
    <property type="match status" value="1"/>
</dbReference>
<feature type="compositionally biased region" description="Polar residues" evidence="1">
    <location>
        <begin position="670"/>
        <end position="684"/>
    </location>
</feature>
<evidence type="ECO:0000313" key="4">
    <source>
        <dbReference type="Proteomes" id="UP001296776"/>
    </source>
</evidence>
<keyword evidence="4" id="KW-1185">Reference proteome</keyword>
<dbReference type="PANTHER" id="PTHR43681">
    <property type="entry name" value="TRANSMEMBRANE GTPASE FZO"/>
    <property type="match status" value="1"/>
</dbReference>
<feature type="region of interest" description="Disordered" evidence="1">
    <location>
        <begin position="631"/>
        <end position="847"/>
    </location>
</feature>
<dbReference type="CDD" id="cd09912">
    <property type="entry name" value="DLP_2"/>
    <property type="match status" value="1"/>
</dbReference>
<accession>A0AAJ0U2X8</accession>
<feature type="compositionally biased region" description="Basic residues" evidence="1">
    <location>
        <begin position="720"/>
        <end position="745"/>
    </location>
</feature>
<feature type="region of interest" description="Disordered" evidence="1">
    <location>
        <begin position="1"/>
        <end position="57"/>
    </location>
</feature>
<feature type="compositionally biased region" description="Low complexity" evidence="1">
    <location>
        <begin position="810"/>
        <end position="826"/>
    </location>
</feature>
<comment type="caution">
    <text evidence="3">The sequence shown here is derived from an EMBL/GenBank/DDBJ whole genome shotgun (WGS) entry which is preliminary data.</text>
</comment>
<evidence type="ECO:0000256" key="1">
    <source>
        <dbReference type="SAM" id="MobiDB-lite"/>
    </source>
</evidence>
<feature type="compositionally biased region" description="Basic residues" evidence="1">
    <location>
        <begin position="827"/>
        <end position="847"/>
    </location>
</feature>
<feature type="compositionally biased region" description="Low complexity" evidence="1">
    <location>
        <begin position="566"/>
        <end position="613"/>
    </location>
</feature>
<dbReference type="Proteomes" id="UP001296776">
    <property type="component" value="Unassembled WGS sequence"/>
</dbReference>
<feature type="compositionally biased region" description="Basic and acidic residues" evidence="1">
    <location>
        <begin position="760"/>
        <end position="773"/>
    </location>
</feature>
<dbReference type="AlphaFoldDB" id="A0AAJ0U2X8"/>
<gene>
    <name evidence="3" type="ORF">CKO40_07015</name>
</gene>
<dbReference type="Gene3D" id="3.40.50.300">
    <property type="entry name" value="P-loop containing nucleotide triphosphate hydrolases"/>
    <property type="match status" value="1"/>
</dbReference>
<organism evidence="3 4">
    <name type="scientific">Halochromatium glycolicum</name>
    <dbReference type="NCBI Taxonomy" id="85075"/>
    <lineage>
        <taxon>Bacteria</taxon>
        <taxon>Pseudomonadati</taxon>
        <taxon>Pseudomonadota</taxon>
        <taxon>Gammaproteobacteria</taxon>
        <taxon>Chromatiales</taxon>
        <taxon>Chromatiaceae</taxon>
        <taxon>Halochromatium</taxon>
    </lineage>
</organism>
<protein>
    <recommendedName>
        <fullName evidence="2">Dynamin N-terminal domain-containing protein</fullName>
    </recommendedName>
</protein>
<dbReference type="InterPro" id="IPR045063">
    <property type="entry name" value="Dynamin_N"/>
</dbReference>
<feature type="compositionally biased region" description="Low complexity" evidence="1">
    <location>
        <begin position="631"/>
        <end position="664"/>
    </location>
</feature>
<dbReference type="InterPro" id="IPR027417">
    <property type="entry name" value="P-loop_NTPase"/>
</dbReference>
<dbReference type="Pfam" id="PF00350">
    <property type="entry name" value="Dynamin_N"/>
    <property type="match status" value="1"/>
</dbReference>
<dbReference type="EMBL" id="NRSJ01000009">
    <property type="protein sequence ID" value="MBK1704303.1"/>
    <property type="molecule type" value="Genomic_DNA"/>
</dbReference>
<dbReference type="InterPro" id="IPR051943">
    <property type="entry name" value="TRAFAC_Dynamin-like_GTPase"/>
</dbReference>
<reference evidence="3" key="1">
    <citation type="submission" date="2017-08" db="EMBL/GenBank/DDBJ databases">
        <authorList>
            <person name="Imhoff J.F."/>
            <person name="Rahn T."/>
            <person name="Kuenzel S."/>
            <person name="Neulinger S.C."/>
        </authorList>
    </citation>
    <scope>NUCLEOTIDE SEQUENCE</scope>
    <source>
        <strain evidence="3">DSM 11080</strain>
    </source>
</reference>
<evidence type="ECO:0000313" key="3">
    <source>
        <dbReference type="EMBL" id="MBK1704303.1"/>
    </source>
</evidence>
<evidence type="ECO:0000259" key="2">
    <source>
        <dbReference type="Pfam" id="PF00350"/>
    </source>
</evidence>
<name>A0AAJ0U2X8_9GAMM</name>
<sequence>MTSRRPPWPKARPSTKPQANTRKISTFKTKPTATSADRATHDRQTGSAPMTPPLPQQFEDLRQDSLNAIEDLGAERPACDLPAPPEALASLRERLQQNRYRVLVVGEAKRGKSSFINALIGRPLLPTDVDIATSQVFLVNKAAEEDYRVRFEDDTVKEIAATELEHYGSQVLADQESTPSLDQVIRWIEVDVPVRFLPDGVSVLDTPGLGSLYAAHSLITQRFLPQADAVIYVLTSSEPLGQRDLETIGAILDITPNVLFIQTRIDRFAREAWQEVQARNEQVLREELGDKLTDPRVWPISCTLLMKAAETGDEDYEVLSRHRELAAELKAFLFRVAGLSRVATAILATGQYHESARQALQTRVADLLSESKEQRVAVQRDMAERKRRFDSDWGERGEKRQALIHGIRKVVTGGKQQMRQALESGGDIDREWRDKIKALTSLPQAQALGERLAEGVTQDAIEKWQQVDQDVRERASEQLVDFETAMEALSRGAAGSSLSPETAAAGYQLPIQDDWIDKFKGFRQDFMSVGFVAGVGYCSAGTNPDGGAAYFQYLAASWCPDHSSRDNMSSRARSSRRPLSVSRSPGAYGRSSRAAKAGAGPKSRSSGRPSRSSMPICTACAIRPAATTSTSTSAQAACTTSSTRTSTTWPNRSAKACSSLLASARPRPSASWNGSNNRPSSMRNSAPSGSASCAPASPSGTPSASGSSASSSRPSASSRRFPKRPAVRSRTSRHEHRAQPRHRLWHHDQQHGLGGPAHGRGADHQECRGRGEDALGGLLRRRRAGGRHAGRAHARRRRGAPAGGGERQARAGQRPDAGPAGPAGQARRGRRRRARQAQARRRGAALQ</sequence>
<proteinExistence type="predicted"/>
<dbReference type="SUPFAM" id="SSF52540">
    <property type="entry name" value="P-loop containing nucleoside triphosphate hydrolases"/>
    <property type="match status" value="1"/>
</dbReference>
<feature type="compositionally biased region" description="Low complexity" evidence="1">
    <location>
        <begin position="685"/>
        <end position="719"/>
    </location>
</feature>
<feature type="compositionally biased region" description="Pro residues" evidence="1">
    <location>
        <begin position="1"/>
        <end position="10"/>
    </location>
</feature>
<feature type="compositionally biased region" description="Basic residues" evidence="1">
    <location>
        <begin position="779"/>
        <end position="799"/>
    </location>
</feature>
<feature type="compositionally biased region" description="Polar residues" evidence="1">
    <location>
        <begin position="15"/>
        <end position="37"/>
    </location>
</feature>